<dbReference type="PROSITE" id="PS51857">
    <property type="entry name" value="CSD_2"/>
    <property type="match status" value="1"/>
</dbReference>
<evidence type="ECO:0000313" key="6">
    <source>
        <dbReference type="EMBL" id="ABM28323.1"/>
    </source>
</evidence>
<dbReference type="PANTHER" id="PTHR12962:SF1">
    <property type="entry name" value="COLD SHOCK DOMAIN-CONTAINING PROTEIN CG9705"/>
    <property type="match status" value="1"/>
</dbReference>
<dbReference type="InterPro" id="IPR008613">
    <property type="entry name" value="Excalibur_Ca-bd_domain"/>
</dbReference>
<keyword evidence="6" id="KW-0238">DNA-binding</keyword>
<dbReference type="HOGENOM" id="CLU_098919_0_1_7"/>
<evidence type="ECO:0000313" key="7">
    <source>
        <dbReference type="Proteomes" id="UP000009173"/>
    </source>
</evidence>
<gene>
    <name evidence="6" type="ordered locus">Dvul_1304</name>
</gene>
<dbReference type="PANTHER" id="PTHR12962">
    <property type="entry name" value="CALCIUM-REGULATED HEAT STABLE PROTEIN CRHSP-24-RELATED"/>
    <property type="match status" value="1"/>
</dbReference>
<keyword evidence="4" id="KW-0472">Membrane</keyword>
<sequence>MLSVRGVEQKGKTRGGGWSLRGRMFDQGKIAQWNDERGFGFISPDDGSPRVFVHISAFRSRHPLPEVGERVLYYLGPLSPKGPRASVVRYIDRVQRPAAWRGRHSALDVFAQKVAALVVVMVLVVLAVLWSQFEGEISHQREVNLPAPAKADPQFKCAGKTRCDQMASCAEAKYYLRHCPGVAIDGDDDGIPCEMTLCRGW</sequence>
<dbReference type="CDD" id="cd04458">
    <property type="entry name" value="CSP_CDS"/>
    <property type="match status" value="1"/>
</dbReference>
<dbReference type="AlphaFoldDB" id="A0A0H3A7Q4"/>
<dbReference type="InterPro" id="IPR002059">
    <property type="entry name" value="CSP_DNA-bd"/>
</dbReference>
<organism evidence="6 7">
    <name type="scientific">Nitratidesulfovibrio vulgaris (strain DP4)</name>
    <name type="common">Desulfovibrio vulgaris</name>
    <dbReference type="NCBI Taxonomy" id="391774"/>
    <lineage>
        <taxon>Bacteria</taxon>
        <taxon>Pseudomonadati</taxon>
        <taxon>Thermodesulfobacteriota</taxon>
        <taxon>Desulfovibrionia</taxon>
        <taxon>Desulfovibrionales</taxon>
        <taxon>Desulfovibrionaceae</taxon>
        <taxon>Nitratidesulfovibrio</taxon>
    </lineage>
</organism>
<dbReference type="InterPro" id="IPR011129">
    <property type="entry name" value="CSD"/>
</dbReference>
<evidence type="ECO:0000256" key="1">
    <source>
        <dbReference type="ARBA" id="ARBA00022553"/>
    </source>
</evidence>
<protein>
    <submittedName>
        <fullName evidence="6">Cold-shock DNA-binding protein family</fullName>
    </submittedName>
</protein>
<dbReference type="Pfam" id="PF05901">
    <property type="entry name" value="Excalibur"/>
    <property type="match status" value="1"/>
</dbReference>
<feature type="domain" description="CSD" evidence="5">
    <location>
        <begin position="25"/>
        <end position="90"/>
    </location>
</feature>
<dbReference type="Gene3D" id="2.40.50.140">
    <property type="entry name" value="Nucleic acid-binding proteins"/>
    <property type="match status" value="1"/>
</dbReference>
<dbReference type="GO" id="GO:0003677">
    <property type="term" value="F:DNA binding"/>
    <property type="evidence" value="ECO:0007669"/>
    <property type="project" value="UniProtKB-KW"/>
</dbReference>
<dbReference type="Proteomes" id="UP000009173">
    <property type="component" value="Chromosome"/>
</dbReference>
<dbReference type="GO" id="GO:0043488">
    <property type="term" value="P:regulation of mRNA stability"/>
    <property type="evidence" value="ECO:0007669"/>
    <property type="project" value="TreeGrafter"/>
</dbReference>
<dbReference type="InterPro" id="IPR019844">
    <property type="entry name" value="CSD_CS"/>
</dbReference>
<keyword evidence="4" id="KW-1133">Transmembrane helix</keyword>
<evidence type="ECO:0000259" key="5">
    <source>
        <dbReference type="PROSITE" id="PS51857"/>
    </source>
</evidence>
<reference evidence="7" key="1">
    <citation type="journal article" date="2009" name="Environ. Microbiol.">
        <title>Contribution of mobile genetic elements to Desulfovibrio vulgaris genome plasticity.</title>
        <authorList>
            <person name="Walker C.B."/>
            <person name="Stolyar S."/>
            <person name="Chivian D."/>
            <person name="Pinel N."/>
            <person name="Gabster J.A."/>
            <person name="Dehal P.S."/>
            <person name="He Z."/>
            <person name="Yang Z.K."/>
            <person name="Yen H.C."/>
            <person name="Zhou J."/>
            <person name="Wall J.D."/>
            <person name="Hazen T.C."/>
            <person name="Arkin A.P."/>
            <person name="Stahl D.A."/>
        </authorList>
    </citation>
    <scope>NUCLEOTIDE SEQUENCE [LARGE SCALE GENOMIC DNA]</scope>
    <source>
        <strain evidence="7">DP4</strain>
    </source>
</reference>
<dbReference type="KEGG" id="dvl:Dvul_1304"/>
<dbReference type="SUPFAM" id="SSF50249">
    <property type="entry name" value="Nucleic acid-binding proteins"/>
    <property type="match status" value="1"/>
</dbReference>
<feature type="transmembrane region" description="Helical" evidence="4">
    <location>
        <begin position="110"/>
        <end position="130"/>
    </location>
</feature>
<dbReference type="SMART" id="SM00357">
    <property type="entry name" value="CSP"/>
    <property type="match status" value="1"/>
</dbReference>
<keyword evidence="1" id="KW-0597">Phosphoprotein</keyword>
<feature type="region of interest" description="Disordered" evidence="3">
    <location>
        <begin position="1"/>
        <end position="20"/>
    </location>
</feature>
<evidence type="ECO:0000256" key="2">
    <source>
        <dbReference type="RuleBase" id="RU000408"/>
    </source>
</evidence>
<dbReference type="GO" id="GO:0003730">
    <property type="term" value="F:mRNA 3'-UTR binding"/>
    <property type="evidence" value="ECO:0007669"/>
    <property type="project" value="TreeGrafter"/>
</dbReference>
<evidence type="ECO:0000256" key="3">
    <source>
        <dbReference type="SAM" id="MobiDB-lite"/>
    </source>
</evidence>
<accession>A0A0H3A7Q4</accession>
<dbReference type="Pfam" id="PF00313">
    <property type="entry name" value="CSD"/>
    <property type="match status" value="1"/>
</dbReference>
<dbReference type="InterPro" id="IPR052069">
    <property type="entry name" value="Ca-reg_mRNA-binding_domain"/>
</dbReference>
<comment type="subcellular location">
    <subcellularLocation>
        <location evidence="2">Cytoplasm</location>
    </subcellularLocation>
</comment>
<keyword evidence="4" id="KW-0812">Transmembrane</keyword>
<dbReference type="GO" id="GO:0005829">
    <property type="term" value="C:cytosol"/>
    <property type="evidence" value="ECO:0007669"/>
    <property type="project" value="UniProtKB-ARBA"/>
</dbReference>
<dbReference type="EMBL" id="CP000527">
    <property type="protein sequence ID" value="ABM28323.1"/>
    <property type="molecule type" value="Genomic_DNA"/>
</dbReference>
<name>A0A0H3A7Q4_NITV4</name>
<evidence type="ECO:0000256" key="4">
    <source>
        <dbReference type="SAM" id="Phobius"/>
    </source>
</evidence>
<dbReference type="PROSITE" id="PS00352">
    <property type="entry name" value="CSD_1"/>
    <property type="match status" value="1"/>
</dbReference>
<dbReference type="InterPro" id="IPR012340">
    <property type="entry name" value="NA-bd_OB-fold"/>
</dbReference>
<proteinExistence type="predicted"/>